<sequence>MMMKKTLVAAAVASCFTSMTAQAVNVSQDATGQALLYPYYNVNEGNLTFVSVTNTTDVVKAVKVRFREGVGSEDVFDFTLYLSPRDVWVGVISQVSGAVRLAVPEDTSCTVPGTSALTAASFSSARIDTAYDPDSSGTQTADEVLTRLSEGHIEIIEMAEMPYDVAGRDIADAITHNQAASPVVPVDCSVPTTFTGTTGLGAILDAGVHTASGVTQVFAAPGGGLYGSAAIFNASTGIYFPYNATALEQFAANPIWWPQNSQPFSAVEGAAAGVDSAGNAISNYYTADDGSTVPTAGGTLNFDLPDLSTPTTAEVTADSSAYAVYSRVAATSAPAINAGSFGGSVPAANEDKASAVTAALTGRNIQGDFITSLTFNTDWVITFPTRYTKVHDVLAAEAPFTITEDPASGQACHDVTFDYWNREEDKNSTDAGVGVSPGLPAPAFTLCYEVNVLAMNGAGEFSAATSSKAVKADATLEFQDGWASMDLSSYSVTPTVLTAGDPSGDVIGLPVLGFTAVADTVSGVERGGVFGSRVTVDEQ</sequence>
<dbReference type="EMBL" id="JAHHGM010000009">
    <property type="protein sequence ID" value="MBT2989517.1"/>
    <property type="molecule type" value="Genomic_DNA"/>
</dbReference>
<gene>
    <name evidence="2" type="ORF">KME65_11190</name>
</gene>
<organism evidence="2 3">
    <name type="scientific">Candidatus Thiodiazotropha taylori</name>
    <dbReference type="NCBI Taxonomy" id="2792791"/>
    <lineage>
        <taxon>Bacteria</taxon>
        <taxon>Pseudomonadati</taxon>
        <taxon>Pseudomonadota</taxon>
        <taxon>Gammaproteobacteria</taxon>
        <taxon>Chromatiales</taxon>
        <taxon>Sedimenticolaceae</taxon>
        <taxon>Candidatus Thiodiazotropha</taxon>
    </lineage>
</organism>
<comment type="caution">
    <text evidence="2">The sequence shown here is derived from an EMBL/GenBank/DDBJ whole genome shotgun (WGS) entry which is preliminary data.</text>
</comment>
<proteinExistence type="predicted"/>
<keyword evidence="1" id="KW-0732">Signal</keyword>
<protein>
    <recommendedName>
        <fullName evidence="4">Cell surface protein</fullName>
    </recommendedName>
</protein>
<feature type="signal peptide" evidence="1">
    <location>
        <begin position="1"/>
        <end position="23"/>
    </location>
</feature>
<feature type="chain" id="PRO_5037374807" description="Cell surface protein" evidence="1">
    <location>
        <begin position="24"/>
        <end position="539"/>
    </location>
</feature>
<evidence type="ECO:0000256" key="1">
    <source>
        <dbReference type="SAM" id="SignalP"/>
    </source>
</evidence>
<evidence type="ECO:0000313" key="2">
    <source>
        <dbReference type="EMBL" id="MBT2989517.1"/>
    </source>
</evidence>
<reference evidence="2 3" key="1">
    <citation type="submission" date="2021-05" db="EMBL/GenBank/DDBJ databases">
        <title>Genetic and Functional Diversity in Clade A Lucinid endosymbionts from the Bahamas.</title>
        <authorList>
            <person name="Giani N.M."/>
            <person name="Engel A.S."/>
            <person name="Campbell B.J."/>
        </authorList>
    </citation>
    <scope>NUCLEOTIDE SEQUENCE [LARGE SCALE GENOMIC DNA]</scope>
    <source>
        <strain evidence="2">LUC16012Gg_MoonRockCtena</strain>
    </source>
</reference>
<dbReference type="Proteomes" id="UP000770889">
    <property type="component" value="Unassembled WGS sequence"/>
</dbReference>
<evidence type="ECO:0008006" key="4">
    <source>
        <dbReference type="Google" id="ProtNLM"/>
    </source>
</evidence>
<accession>A0A944MDN5</accession>
<dbReference type="AlphaFoldDB" id="A0A944MDN5"/>
<name>A0A944MDN5_9GAMM</name>
<evidence type="ECO:0000313" key="3">
    <source>
        <dbReference type="Proteomes" id="UP000770889"/>
    </source>
</evidence>